<accession>A0A0R3C1N2</accession>
<organism evidence="1 2">
    <name type="scientific">Bradyrhizobium yuanmingense</name>
    <dbReference type="NCBI Taxonomy" id="108015"/>
    <lineage>
        <taxon>Bacteria</taxon>
        <taxon>Pseudomonadati</taxon>
        <taxon>Pseudomonadota</taxon>
        <taxon>Alphaproteobacteria</taxon>
        <taxon>Hyphomicrobiales</taxon>
        <taxon>Nitrobacteraceae</taxon>
        <taxon>Bradyrhizobium</taxon>
    </lineage>
</organism>
<comment type="caution">
    <text evidence="1">The sequence shown here is derived from an EMBL/GenBank/DDBJ whole genome shotgun (WGS) entry which is preliminary data.</text>
</comment>
<name>A0A0R3C1N2_9BRAD</name>
<dbReference type="Gene3D" id="3.40.50.2000">
    <property type="entry name" value="Glycogen Phosphorylase B"/>
    <property type="match status" value="1"/>
</dbReference>
<dbReference type="EMBL" id="LJYF01000040">
    <property type="protein sequence ID" value="KRP88932.1"/>
    <property type="molecule type" value="Genomic_DNA"/>
</dbReference>
<dbReference type="OrthoDB" id="6193797at2"/>
<proteinExistence type="predicted"/>
<dbReference type="SUPFAM" id="SSF53756">
    <property type="entry name" value="UDP-Glycosyltransferase/glycogen phosphorylase"/>
    <property type="match status" value="1"/>
</dbReference>
<reference evidence="1 2" key="1">
    <citation type="submission" date="2015-09" db="EMBL/GenBank/DDBJ databases">
        <title>Draft Genome Sequence of the Strain BR 3267 (Bradyrhizobium yuanmingense) recommended as inoculant for cowpea in Brazil.</title>
        <authorList>
            <person name="Simoes-Araujo J.L."/>
            <person name="Zilli J.E."/>
        </authorList>
    </citation>
    <scope>NUCLEOTIDE SEQUENCE [LARGE SCALE GENOMIC DNA]</scope>
    <source>
        <strain evidence="1 2">BR3267</strain>
    </source>
</reference>
<evidence type="ECO:0000313" key="2">
    <source>
        <dbReference type="Proteomes" id="UP000051380"/>
    </source>
</evidence>
<dbReference type="Proteomes" id="UP000051380">
    <property type="component" value="Unassembled WGS sequence"/>
</dbReference>
<sequence length="306" mass="34280">MAGGWAEAIRAGDFGRAWRINDRDLLEIAHPPKHTGPRHLQRIWRGEELRDKHVLVRCYHGLGDTIQFLRFMKPLRAIARSVTLWCQPELLPMVEGAAGVDRAIPLHDGAPESAFEVDIEIMEVPHAIRARRDQVEMRGPYLALPPIALPPLRREQSLAAGLVWKVGEWDKRREVPAVLLRNLAGPGVTLHSLQRGASTEELATIGARDISTPDIVALGHRLRQLDLVVCVDTMVAHLAGALGCEAWVLLHADCDWRWPQSGARSFWYPSLRLFHQTRPGDWVDVIADVRNALRVRLEGGRTTAAM</sequence>
<evidence type="ECO:0008006" key="3">
    <source>
        <dbReference type="Google" id="ProtNLM"/>
    </source>
</evidence>
<dbReference type="AlphaFoldDB" id="A0A0R3C1N2"/>
<dbReference type="RefSeq" id="WP_057029923.1">
    <property type="nucleotide sequence ID" value="NZ_LJYF01000040.1"/>
</dbReference>
<dbReference type="STRING" id="108015.GA0061099_1009140"/>
<evidence type="ECO:0000313" key="1">
    <source>
        <dbReference type="EMBL" id="KRP88932.1"/>
    </source>
</evidence>
<gene>
    <name evidence="1" type="ORF">AOQ72_00690</name>
</gene>
<protein>
    <recommendedName>
        <fullName evidence="3">Glycosyltransferase family 9 (Heptosyltransferase)</fullName>
    </recommendedName>
</protein>